<protein>
    <submittedName>
        <fullName evidence="1">Uncharacterized protein</fullName>
    </submittedName>
</protein>
<proteinExistence type="predicted"/>
<dbReference type="RefSeq" id="WP_217859807.1">
    <property type="nucleotide sequence ID" value="NZ_CP077080.1"/>
</dbReference>
<evidence type="ECO:0000313" key="1">
    <source>
        <dbReference type="EMBL" id="QXI51407.1"/>
    </source>
</evidence>
<keyword evidence="2" id="KW-1185">Reference proteome</keyword>
<accession>A0ABX8Q964</accession>
<dbReference type="Proteomes" id="UP000824066">
    <property type="component" value="Chromosome"/>
</dbReference>
<organism evidence="1 2">
    <name type="scientific">Pseudomonas canavaninivorans</name>
    <dbReference type="NCBI Taxonomy" id="2842348"/>
    <lineage>
        <taxon>Bacteria</taxon>
        <taxon>Pseudomonadati</taxon>
        <taxon>Pseudomonadota</taxon>
        <taxon>Gammaproteobacteria</taxon>
        <taxon>Pseudomonadales</taxon>
        <taxon>Pseudomonadaceae</taxon>
        <taxon>Pseudomonas</taxon>
    </lineage>
</organism>
<evidence type="ECO:0000313" key="2">
    <source>
        <dbReference type="Proteomes" id="UP000824066"/>
    </source>
</evidence>
<sequence>MLSSTYHDEKLISIAVADDSLAIEISAQNKKIIIKVNELEKLRVTDFKEGNIINVAQVIYAGGAGTEGMVRSLLKYAYEVDDADLERNTELSSFLDKKLMDYENGLIVILELEPSYGAYLVAIGGSILEMDSPS</sequence>
<reference evidence="1 2" key="1">
    <citation type="journal article" date="2021" name="Microorganisms">
        <title>The Ever-Expanding Pseudomonas Genus: Description of 43 New Species and Partition of the Pseudomonas putida Group.</title>
        <authorList>
            <person name="Girard L."/>
            <person name="Lood C."/>
            <person name="Hofte M."/>
            <person name="Vandamme P."/>
            <person name="Rokni-Zadeh H."/>
            <person name="van Noort V."/>
            <person name="Lavigne R."/>
            <person name="De Mot R."/>
        </authorList>
    </citation>
    <scope>NUCLEOTIDE SEQUENCE [LARGE SCALE GENOMIC DNA]</scope>
    <source>
        <strain evidence="1 2">SWRI17</strain>
    </source>
</reference>
<gene>
    <name evidence="1" type="ORF">KSS97_17870</name>
</gene>
<dbReference type="EMBL" id="CP077080">
    <property type="protein sequence ID" value="QXI51407.1"/>
    <property type="molecule type" value="Genomic_DNA"/>
</dbReference>
<name>A0ABX8Q964_PSECO</name>